<evidence type="ECO:0000313" key="1">
    <source>
        <dbReference type="EMBL" id="OCH78249.1"/>
    </source>
</evidence>
<protein>
    <submittedName>
        <fullName evidence="1">Uncharacterized protein</fullName>
    </submittedName>
</protein>
<accession>A0A1B9R1P9</accession>
<sequence>MLLMSSVAEADFYLTPWVGYTGGGAVVDQNDIEYDIKESESYAITLESTLEQGRIGVFYSQQNSRIETLNENSTIQYLHFQSSIYYPVQDRFKTYVGVGLGMSYVDVDWASDKYGFSASMFGGFEYEINDTFSLNSQLRWLGTVVDNETSGICNLPTEESCTIRFKTDWMNQFSANVGLVVRF</sequence>
<evidence type="ECO:0000313" key="2">
    <source>
        <dbReference type="Proteomes" id="UP000093173"/>
    </source>
</evidence>
<name>A0A1B9R1P9_9VIBR</name>
<dbReference type="SUPFAM" id="SSF56925">
    <property type="entry name" value="OMPA-like"/>
    <property type="match status" value="1"/>
</dbReference>
<dbReference type="AlphaFoldDB" id="A0A1B9R1P9"/>
<comment type="caution">
    <text evidence="1">The sequence shown here is derived from an EMBL/GenBank/DDBJ whole genome shotgun (WGS) entry which is preliminary data.</text>
</comment>
<dbReference type="EMBL" id="MAJZ01000288">
    <property type="protein sequence ID" value="OCH78249.1"/>
    <property type="molecule type" value="Genomic_DNA"/>
</dbReference>
<dbReference type="Proteomes" id="UP000093173">
    <property type="component" value="Unassembled WGS sequence"/>
</dbReference>
<keyword evidence="2" id="KW-1185">Reference proteome</keyword>
<dbReference type="InterPro" id="IPR011250">
    <property type="entry name" value="OMP/PagP_B-barrel"/>
</dbReference>
<proteinExistence type="predicted"/>
<organism evidence="1 2">
    <name type="scientific">Vibrio genomosp. F10</name>
    <dbReference type="NCBI Taxonomy" id="723171"/>
    <lineage>
        <taxon>Bacteria</taxon>
        <taxon>Pseudomonadati</taxon>
        <taxon>Pseudomonadota</taxon>
        <taxon>Gammaproteobacteria</taxon>
        <taxon>Vibrionales</taxon>
        <taxon>Vibrionaceae</taxon>
        <taxon>Vibrio</taxon>
    </lineage>
</organism>
<gene>
    <name evidence="1" type="ORF">A6E14_05450</name>
</gene>
<dbReference type="Gene3D" id="2.40.160.20">
    <property type="match status" value="1"/>
</dbReference>
<reference evidence="2" key="1">
    <citation type="submission" date="2016-06" db="EMBL/GenBank/DDBJ databases">
        <authorList>
            <person name="Hehemann J.-H."/>
            <person name="Arevalo P."/>
            <person name="Datta M.S."/>
            <person name="Polz M.F."/>
        </authorList>
    </citation>
    <scope>NUCLEOTIDE SEQUENCE [LARGE SCALE GENOMIC DNA]</scope>
    <source>
        <strain evidence="2">9CSC122</strain>
    </source>
</reference>